<dbReference type="PANTHER" id="PTHR43649:SF14">
    <property type="entry name" value="BLR3389 PROTEIN"/>
    <property type="match status" value="1"/>
</dbReference>
<reference evidence="2 3" key="1">
    <citation type="submission" date="2020-03" db="EMBL/GenBank/DDBJ databases">
        <title>Whole genome shotgun sequence of Phytohabitans houttuyneae NBRC 108639.</title>
        <authorList>
            <person name="Komaki H."/>
            <person name="Tamura T."/>
        </authorList>
    </citation>
    <scope>NUCLEOTIDE SEQUENCE [LARGE SCALE GENOMIC DNA]</scope>
    <source>
        <strain evidence="2 3">NBRC 108639</strain>
    </source>
</reference>
<protein>
    <recommendedName>
        <fullName evidence="4">ABC transporter substrate-binding protein</fullName>
    </recommendedName>
</protein>
<sequence length="426" mass="46274">MISRKVMSVRARVLTALVAAASLALAACGGDSGDDGGSGGKTELKLYNDKGAWSPFFEDLGKLSKEQIGIGMTPVGYTDEPTYSAFIKASFRTNDKPDLFTWSTGGRLQEIVEAGQVAETTDLWKEAVAAGDLSKELEETYTYDGKQYCVPLNISYWVMFYNKKVYDEAGLKPPSTWAELMSNADALKAKGVTPFYQTSVLFSFVWFQQLLIGTDPDLYNKLATGEAKYTDPGVVAVMERWKQMIDGGYFSDAGSKEDPAVQLKSGKTAMGIFGTWFNTSMTQQGLKPGTDYGMFAIPNVDPAQSKVTMAFESGPLCSLAKAPDTKASTDYMKWWVQQPAQDKWANSRGDVSANPKVAIPDPGLSAIAKSAGGGEYTLANRYFEAAPAPVLTAALDAFGAFMVDPGSYRKQLENIQKAADDYWKGR</sequence>
<name>A0A6V8KG64_9ACTN</name>
<reference evidence="2 3" key="2">
    <citation type="submission" date="2020-03" db="EMBL/GenBank/DDBJ databases">
        <authorList>
            <person name="Ichikawa N."/>
            <person name="Kimura A."/>
            <person name="Kitahashi Y."/>
            <person name="Uohara A."/>
        </authorList>
    </citation>
    <scope>NUCLEOTIDE SEQUENCE [LARGE SCALE GENOMIC DNA]</scope>
    <source>
        <strain evidence="2 3">NBRC 108639</strain>
    </source>
</reference>
<dbReference type="InterPro" id="IPR050490">
    <property type="entry name" value="Bact_solute-bd_prot1"/>
</dbReference>
<dbReference type="Pfam" id="PF13416">
    <property type="entry name" value="SBP_bac_8"/>
    <property type="match status" value="1"/>
</dbReference>
<evidence type="ECO:0008006" key="4">
    <source>
        <dbReference type="Google" id="ProtNLM"/>
    </source>
</evidence>
<evidence type="ECO:0000313" key="3">
    <source>
        <dbReference type="Proteomes" id="UP000482800"/>
    </source>
</evidence>
<keyword evidence="3" id="KW-1185">Reference proteome</keyword>
<proteinExistence type="predicted"/>
<accession>A0A6V8KG64</accession>
<feature type="chain" id="PRO_5028981941" description="ABC transporter substrate-binding protein" evidence="1">
    <location>
        <begin position="27"/>
        <end position="426"/>
    </location>
</feature>
<gene>
    <name evidence="2" type="ORF">Phou_069740</name>
</gene>
<comment type="caution">
    <text evidence="2">The sequence shown here is derived from an EMBL/GenBank/DDBJ whole genome shotgun (WGS) entry which is preliminary data.</text>
</comment>
<dbReference type="Proteomes" id="UP000482800">
    <property type="component" value="Unassembled WGS sequence"/>
</dbReference>
<keyword evidence="1" id="KW-0732">Signal</keyword>
<organism evidence="2 3">
    <name type="scientific">Phytohabitans houttuyneae</name>
    <dbReference type="NCBI Taxonomy" id="1076126"/>
    <lineage>
        <taxon>Bacteria</taxon>
        <taxon>Bacillati</taxon>
        <taxon>Actinomycetota</taxon>
        <taxon>Actinomycetes</taxon>
        <taxon>Micromonosporales</taxon>
        <taxon>Micromonosporaceae</taxon>
    </lineage>
</organism>
<evidence type="ECO:0000256" key="1">
    <source>
        <dbReference type="SAM" id="SignalP"/>
    </source>
</evidence>
<evidence type="ECO:0000313" key="2">
    <source>
        <dbReference type="EMBL" id="GFJ82794.1"/>
    </source>
</evidence>
<feature type="signal peptide" evidence="1">
    <location>
        <begin position="1"/>
        <end position="26"/>
    </location>
</feature>
<dbReference type="SUPFAM" id="SSF53850">
    <property type="entry name" value="Periplasmic binding protein-like II"/>
    <property type="match status" value="1"/>
</dbReference>
<dbReference type="PROSITE" id="PS51257">
    <property type="entry name" value="PROKAR_LIPOPROTEIN"/>
    <property type="match status" value="1"/>
</dbReference>
<dbReference type="Gene3D" id="3.40.190.10">
    <property type="entry name" value="Periplasmic binding protein-like II"/>
    <property type="match status" value="2"/>
</dbReference>
<dbReference type="AlphaFoldDB" id="A0A6V8KG64"/>
<dbReference type="InterPro" id="IPR006059">
    <property type="entry name" value="SBP"/>
</dbReference>
<dbReference type="PANTHER" id="PTHR43649">
    <property type="entry name" value="ARABINOSE-BINDING PROTEIN-RELATED"/>
    <property type="match status" value="1"/>
</dbReference>
<dbReference type="EMBL" id="BLPF01000002">
    <property type="protein sequence ID" value="GFJ82794.1"/>
    <property type="molecule type" value="Genomic_DNA"/>
</dbReference>